<dbReference type="Proteomes" id="UP000054532">
    <property type="component" value="Unassembled WGS sequence"/>
</dbReference>
<organism evidence="1">
    <name type="scientific">Phytophthora nicotianae</name>
    <name type="common">Potato buckeye rot agent</name>
    <name type="synonym">Phytophthora parasitica</name>
    <dbReference type="NCBI Taxonomy" id="4792"/>
    <lineage>
        <taxon>Eukaryota</taxon>
        <taxon>Sar</taxon>
        <taxon>Stramenopiles</taxon>
        <taxon>Oomycota</taxon>
        <taxon>Peronosporomycetes</taxon>
        <taxon>Peronosporales</taxon>
        <taxon>Peronosporaceae</taxon>
        <taxon>Phytophthora</taxon>
    </lineage>
</organism>
<name>W2P302_PHYNI</name>
<reference evidence="1" key="1">
    <citation type="submission" date="2013-11" db="EMBL/GenBank/DDBJ databases">
        <title>The Genome Sequence of Phytophthora parasitica IAC_01/95.</title>
        <authorList>
            <consortium name="The Broad Institute Genomics Platform"/>
            <person name="Russ C."/>
            <person name="Tyler B."/>
            <person name="Panabieres F."/>
            <person name="Shan W."/>
            <person name="Tripathy S."/>
            <person name="Grunwald N."/>
            <person name="Machado M."/>
            <person name="Johnson C.S."/>
            <person name="Arredondo F."/>
            <person name="Hong C."/>
            <person name="Coffey M."/>
            <person name="Young S.K."/>
            <person name="Zeng Q."/>
            <person name="Gargeya S."/>
            <person name="Fitzgerald M."/>
            <person name="Abouelleil A."/>
            <person name="Alvarado L."/>
            <person name="Chapman S.B."/>
            <person name="Gainer-Dewar J."/>
            <person name="Goldberg J."/>
            <person name="Griggs A."/>
            <person name="Gujja S."/>
            <person name="Hansen M."/>
            <person name="Howarth C."/>
            <person name="Imamovic A."/>
            <person name="Ireland A."/>
            <person name="Larimer J."/>
            <person name="McCowan C."/>
            <person name="Murphy C."/>
            <person name="Pearson M."/>
            <person name="Poon T.W."/>
            <person name="Priest M."/>
            <person name="Roberts A."/>
            <person name="Saif S."/>
            <person name="Shea T."/>
            <person name="Sykes S."/>
            <person name="Wortman J."/>
            <person name="Nusbaum C."/>
            <person name="Birren B."/>
        </authorList>
    </citation>
    <scope>NUCLEOTIDE SEQUENCE [LARGE SCALE GENOMIC DNA]</scope>
    <source>
        <strain evidence="1">IAC_01/95</strain>
    </source>
</reference>
<dbReference type="AlphaFoldDB" id="W2P302"/>
<proteinExistence type="predicted"/>
<sequence>MLRVLPRVASVHLQASIVCLDVPATSWRGCGVACDQSVCCHADCRQMRSRCYQEGHVDASRQSKPSIGRMEVRDGVLRKSSKWWSRSAGNTVDTWGQSVIVVADGIPALSSANPIWIQPLK</sequence>
<gene>
    <name evidence="1" type="ORF">L914_01646</name>
</gene>
<dbReference type="EMBL" id="KI690828">
    <property type="protein sequence ID" value="ETM55095.1"/>
    <property type="molecule type" value="Genomic_DNA"/>
</dbReference>
<protein>
    <submittedName>
        <fullName evidence="1">Uncharacterized protein</fullName>
    </submittedName>
</protein>
<accession>W2P302</accession>
<evidence type="ECO:0000313" key="1">
    <source>
        <dbReference type="EMBL" id="ETM55095.1"/>
    </source>
</evidence>